<keyword evidence="4" id="KW-0255">Endonuclease</keyword>
<sequence>MQATPSPRSPRATLSVMRVLHTADFHAGRITRGHDRTAELHDALTEITGLARTERVDAVLVSGDLFDAPNPPAGAERVVYEFFLRLKELGVPSVVIAGNHDSATRLSGLSGLLGWVGVQMVAELPQDLTQLTRTIDTRSGERLVVGAIPFLSERRLLRAADLLGQDVGAWRQKFRDGMGQLMEFVGRSYEAGAVNMMMLHTTLDGAKPSGQRSITLDLSRTYTVSGLQFPPGTQYAALGHVHKPQAVGETVNAHYPGSVLQLDFGEAGEQKQVNLVEVTAGRPATVTPIPLASGRELRTLRVTHDTLERRLAEVRDFQGLLKVVVSAPAGTALPGLKAQVLSILPNVLAVDLDAPDQQGGNVTPFAEREGLSRLELYERYYSEKSGALPDALRAAFLEAQQAVRQGDTEGGVNA</sequence>
<comment type="function">
    <text evidence="4">SbcCD cleaves DNA hairpin structures. These structures can inhibit DNA replication and are intermediates in certain DNA recombination reactions. The complex acts as a 3'-&gt;5' double strand exonuclease that can open hairpins. It also has a 5' single-strand endonuclease activity.</text>
</comment>
<dbReference type="NCBIfam" id="TIGR00619">
    <property type="entry name" value="sbcd"/>
    <property type="match status" value="1"/>
</dbReference>
<proteinExistence type="inferred from homology"/>
<dbReference type="SUPFAM" id="SSF56300">
    <property type="entry name" value="Metallo-dependent phosphatases"/>
    <property type="match status" value="1"/>
</dbReference>
<evidence type="ECO:0000256" key="3">
    <source>
        <dbReference type="ARBA" id="ARBA00022839"/>
    </source>
</evidence>
<name>A0A917UIZ3_9DEIO</name>
<dbReference type="EMBL" id="BMOE01000001">
    <property type="protein sequence ID" value="GGJ61498.1"/>
    <property type="molecule type" value="Genomic_DNA"/>
</dbReference>
<evidence type="ECO:0000256" key="2">
    <source>
        <dbReference type="ARBA" id="ARBA00022801"/>
    </source>
</evidence>
<dbReference type="PANTHER" id="PTHR30337">
    <property type="entry name" value="COMPONENT OF ATP-DEPENDENT DSDNA EXONUCLEASE"/>
    <property type="match status" value="1"/>
</dbReference>
<gene>
    <name evidence="4 6" type="primary">sbcD</name>
    <name evidence="6" type="ORF">GCM10008939_01550</name>
</gene>
<evidence type="ECO:0000313" key="6">
    <source>
        <dbReference type="EMBL" id="GGJ61498.1"/>
    </source>
</evidence>
<dbReference type="GO" id="GO:0008408">
    <property type="term" value="F:3'-5' exonuclease activity"/>
    <property type="evidence" value="ECO:0007669"/>
    <property type="project" value="InterPro"/>
</dbReference>
<evidence type="ECO:0000313" key="7">
    <source>
        <dbReference type="Proteomes" id="UP000635726"/>
    </source>
</evidence>
<dbReference type="AlphaFoldDB" id="A0A917UIZ3"/>
<protein>
    <recommendedName>
        <fullName evidence="4">Nuclease SbcCD subunit D</fullName>
    </recommendedName>
</protein>
<dbReference type="Proteomes" id="UP000635726">
    <property type="component" value="Unassembled WGS sequence"/>
</dbReference>
<accession>A0A917UIZ3</accession>
<dbReference type="InterPro" id="IPR004593">
    <property type="entry name" value="SbcD"/>
</dbReference>
<dbReference type="GO" id="GO:0006310">
    <property type="term" value="P:DNA recombination"/>
    <property type="evidence" value="ECO:0007669"/>
    <property type="project" value="UniProtKB-KW"/>
</dbReference>
<reference evidence="6" key="1">
    <citation type="journal article" date="2014" name="Int. J. Syst. Evol. Microbiol.">
        <title>Complete genome sequence of Corynebacterium casei LMG S-19264T (=DSM 44701T), isolated from a smear-ripened cheese.</title>
        <authorList>
            <consortium name="US DOE Joint Genome Institute (JGI-PGF)"/>
            <person name="Walter F."/>
            <person name="Albersmeier A."/>
            <person name="Kalinowski J."/>
            <person name="Ruckert C."/>
        </authorList>
    </citation>
    <scope>NUCLEOTIDE SEQUENCE</scope>
    <source>
        <strain evidence="6">JCM 14371</strain>
    </source>
</reference>
<keyword evidence="4" id="KW-0235">DNA replication</keyword>
<keyword evidence="3 4" id="KW-0269">Exonuclease</keyword>
<evidence type="ECO:0000256" key="4">
    <source>
        <dbReference type="RuleBase" id="RU363069"/>
    </source>
</evidence>
<feature type="domain" description="Calcineurin-like phosphoesterase" evidence="5">
    <location>
        <begin position="17"/>
        <end position="113"/>
    </location>
</feature>
<keyword evidence="4" id="KW-0233">DNA recombination</keyword>
<keyword evidence="1 4" id="KW-0540">Nuclease</keyword>
<dbReference type="CDD" id="cd00840">
    <property type="entry name" value="MPP_Mre11_N"/>
    <property type="match status" value="1"/>
</dbReference>
<dbReference type="InterPro" id="IPR050535">
    <property type="entry name" value="DNA_Repair-Maintenance_Comp"/>
</dbReference>
<keyword evidence="7" id="KW-1185">Reference proteome</keyword>
<dbReference type="Pfam" id="PF00149">
    <property type="entry name" value="Metallophos"/>
    <property type="match status" value="1"/>
</dbReference>
<reference evidence="6" key="2">
    <citation type="submission" date="2020-09" db="EMBL/GenBank/DDBJ databases">
        <authorList>
            <person name="Sun Q."/>
            <person name="Ohkuma M."/>
        </authorList>
    </citation>
    <scope>NUCLEOTIDE SEQUENCE</scope>
    <source>
        <strain evidence="6">JCM 14371</strain>
    </source>
</reference>
<organism evidence="6 7">
    <name type="scientific">Deinococcus aquiradiocola</name>
    <dbReference type="NCBI Taxonomy" id="393059"/>
    <lineage>
        <taxon>Bacteria</taxon>
        <taxon>Thermotogati</taxon>
        <taxon>Deinococcota</taxon>
        <taxon>Deinococci</taxon>
        <taxon>Deinococcales</taxon>
        <taxon>Deinococcaceae</taxon>
        <taxon>Deinococcus</taxon>
    </lineage>
</organism>
<dbReference type="PANTHER" id="PTHR30337:SF0">
    <property type="entry name" value="NUCLEASE SBCCD SUBUNIT D"/>
    <property type="match status" value="1"/>
</dbReference>
<dbReference type="Gene3D" id="3.60.21.10">
    <property type="match status" value="1"/>
</dbReference>
<comment type="subunit">
    <text evidence="4">Heterodimer of SbcC and SbcD.</text>
</comment>
<comment type="similarity">
    <text evidence="4">Belongs to the SbcD family.</text>
</comment>
<dbReference type="GO" id="GO:0006260">
    <property type="term" value="P:DNA replication"/>
    <property type="evidence" value="ECO:0007669"/>
    <property type="project" value="UniProtKB-KW"/>
</dbReference>
<dbReference type="InterPro" id="IPR029052">
    <property type="entry name" value="Metallo-depent_PP-like"/>
</dbReference>
<evidence type="ECO:0000256" key="1">
    <source>
        <dbReference type="ARBA" id="ARBA00022722"/>
    </source>
</evidence>
<keyword evidence="2 4" id="KW-0378">Hydrolase</keyword>
<dbReference type="GO" id="GO:0004519">
    <property type="term" value="F:endonuclease activity"/>
    <property type="evidence" value="ECO:0007669"/>
    <property type="project" value="UniProtKB-KW"/>
</dbReference>
<evidence type="ECO:0000259" key="5">
    <source>
        <dbReference type="Pfam" id="PF00149"/>
    </source>
</evidence>
<dbReference type="InterPro" id="IPR004843">
    <property type="entry name" value="Calcineurin-like_PHP"/>
</dbReference>
<dbReference type="InterPro" id="IPR041796">
    <property type="entry name" value="Mre11_N"/>
</dbReference>
<comment type="caution">
    <text evidence="6">The sequence shown here is derived from an EMBL/GenBank/DDBJ whole genome shotgun (WGS) entry which is preliminary data.</text>
</comment>